<reference evidence="2 3" key="1">
    <citation type="submission" date="2019-01" db="EMBL/GenBank/DDBJ databases">
        <title>Draft Genome and Complete Hox-Cluster Characterization of the Sterlet Sturgeon (Acipenser ruthenus).</title>
        <authorList>
            <person name="Wei Q."/>
        </authorList>
    </citation>
    <scope>NUCLEOTIDE SEQUENCE [LARGE SCALE GENOMIC DNA]</scope>
    <source>
        <strain evidence="2">WHYD16114868_AA</strain>
        <tissue evidence="2">Blood</tissue>
    </source>
</reference>
<evidence type="ECO:0000313" key="3">
    <source>
        <dbReference type="Proteomes" id="UP000289886"/>
    </source>
</evidence>
<feature type="compositionally biased region" description="Pro residues" evidence="1">
    <location>
        <begin position="134"/>
        <end position="156"/>
    </location>
</feature>
<name>A0A444V595_ACIRT</name>
<proteinExistence type="predicted"/>
<sequence length="210" mass="21755">MPSVLRHPQDFRALGASAWHSIVRRPRCSSPPQCFDTLRTSEPRCTQCPLCFSAPESDALGARPLLSASIPSGPQSLGARSALGASAPQSQIPSVLVPSSVLRYPQDLRTSEPQCTQCSRCLGAPESDALSAPRGPPPSPPPSPSPRPCPGSPPATYPQWPQCSRCLGAPESDPLGARPLLSASTPSGPQSLGARSALGASAPQKPSVPK</sequence>
<organism evidence="2 3">
    <name type="scientific">Acipenser ruthenus</name>
    <name type="common">Sterlet sturgeon</name>
    <dbReference type="NCBI Taxonomy" id="7906"/>
    <lineage>
        <taxon>Eukaryota</taxon>
        <taxon>Metazoa</taxon>
        <taxon>Chordata</taxon>
        <taxon>Craniata</taxon>
        <taxon>Vertebrata</taxon>
        <taxon>Euteleostomi</taxon>
        <taxon>Actinopterygii</taxon>
        <taxon>Chondrostei</taxon>
        <taxon>Acipenseriformes</taxon>
        <taxon>Acipenseridae</taxon>
        <taxon>Acipenser</taxon>
    </lineage>
</organism>
<accession>A0A444V595</accession>
<dbReference type="EMBL" id="SCEB01002250">
    <property type="protein sequence ID" value="RXM95586.1"/>
    <property type="molecule type" value="Genomic_DNA"/>
</dbReference>
<evidence type="ECO:0000313" key="2">
    <source>
        <dbReference type="EMBL" id="RXM95586.1"/>
    </source>
</evidence>
<keyword evidence="3" id="KW-1185">Reference proteome</keyword>
<evidence type="ECO:0000256" key="1">
    <source>
        <dbReference type="SAM" id="MobiDB-lite"/>
    </source>
</evidence>
<protein>
    <submittedName>
        <fullName evidence="2">Uncharacterized protein</fullName>
    </submittedName>
</protein>
<gene>
    <name evidence="2" type="ORF">EOD39_16699</name>
</gene>
<feature type="region of interest" description="Disordered" evidence="1">
    <location>
        <begin position="126"/>
        <end position="210"/>
    </location>
</feature>
<feature type="compositionally biased region" description="Low complexity" evidence="1">
    <location>
        <begin position="191"/>
        <end position="202"/>
    </location>
</feature>
<dbReference type="AlphaFoldDB" id="A0A444V595"/>
<comment type="caution">
    <text evidence="2">The sequence shown here is derived from an EMBL/GenBank/DDBJ whole genome shotgun (WGS) entry which is preliminary data.</text>
</comment>
<dbReference type="Proteomes" id="UP000289886">
    <property type="component" value="Unassembled WGS sequence"/>
</dbReference>